<evidence type="ECO:0000313" key="1">
    <source>
        <dbReference type="EMBL" id="GAI89817.1"/>
    </source>
</evidence>
<dbReference type="EMBL" id="BARW01024246">
    <property type="protein sequence ID" value="GAI89817.1"/>
    <property type="molecule type" value="Genomic_DNA"/>
</dbReference>
<gene>
    <name evidence="1" type="ORF">S12H4_40011</name>
</gene>
<protein>
    <submittedName>
        <fullName evidence="1">Uncharacterized protein</fullName>
    </submittedName>
</protein>
<proteinExistence type="predicted"/>
<dbReference type="InterPro" id="IPR013785">
    <property type="entry name" value="Aldolase_TIM"/>
</dbReference>
<name>X1S9W1_9ZZZZ</name>
<comment type="caution">
    <text evidence="1">The sequence shown here is derived from an EMBL/GenBank/DDBJ whole genome shotgun (WGS) entry which is preliminary data.</text>
</comment>
<accession>X1S9W1</accession>
<feature type="non-terminal residue" evidence="1">
    <location>
        <position position="1"/>
    </location>
</feature>
<organism evidence="1">
    <name type="scientific">marine sediment metagenome</name>
    <dbReference type="NCBI Taxonomy" id="412755"/>
    <lineage>
        <taxon>unclassified sequences</taxon>
        <taxon>metagenomes</taxon>
        <taxon>ecological metagenomes</taxon>
    </lineage>
</organism>
<reference evidence="1" key="1">
    <citation type="journal article" date="2014" name="Front. Microbiol.">
        <title>High frequency of phylogenetically diverse reductive dehalogenase-homologous genes in deep subseafloor sedimentary metagenomes.</title>
        <authorList>
            <person name="Kawai M."/>
            <person name="Futagami T."/>
            <person name="Toyoda A."/>
            <person name="Takaki Y."/>
            <person name="Nishi S."/>
            <person name="Hori S."/>
            <person name="Arai W."/>
            <person name="Tsubouchi T."/>
            <person name="Morono Y."/>
            <person name="Uchiyama I."/>
            <person name="Ito T."/>
            <person name="Fujiyama A."/>
            <person name="Inagaki F."/>
            <person name="Takami H."/>
        </authorList>
    </citation>
    <scope>NUCLEOTIDE SEQUENCE</scope>
    <source>
        <strain evidence="1">Expedition CK06-06</strain>
    </source>
</reference>
<sequence>RKFDIPFNSIYLLEIRNAEWTAPQVRTFAEFIRWLVNWTKDLLGERTIEFLFRRGFNILSNPLSTVGRGLGCSVQSTLFIRLGDLSLMPCHRTSYPQFIYGNLETDGEKVTGLNIRNPELMMGIYSLVGDNLPFCENCLIKPLCQKGCLGAQYETTGDLFTPIPTVCMLEHGKIIGLARGLIETGLFNEVLNRVKEEKRFALEQIAEMGGKKYEF</sequence>
<dbReference type="AlphaFoldDB" id="X1S9W1"/>
<dbReference type="Gene3D" id="3.20.20.70">
    <property type="entry name" value="Aldolase class I"/>
    <property type="match status" value="1"/>
</dbReference>